<feature type="compositionally biased region" description="Low complexity" evidence="1">
    <location>
        <begin position="109"/>
        <end position="122"/>
    </location>
</feature>
<sequence>MRKDACATLTSCKKDQISGTSSGFPYSNTKRISRTTLKGPEEDDAEEEETFVEEEGSESTEAALNPVWESQGTGGPALAKCNQPISHQSEPSLLVIMQRMTQIMANLQASSSSEASKPPASKTPDFIDRTQPFKVRSVIHSCQLIFHNDKKSFFEDRKNNKEPAYLLNNWALSKSQLFALYGDANDLRKSEAELDSLRMK</sequence>
<feature type="compositionally biased region" description="Acidic residues" evidence="1">
    <location>
        <begin position="41"/>
        <end position="58"/>
    </location>
</feature>
<name>A0A9Q3DHZ5_9BASI</name>
<protein>
    <submittedName>
        <fullName evidence="2">Uncharacterized protein</fullName>
    </submittedName>
</protein>
<feature type="region of interest" description="Disordered" evidence="1">
    <location>
        <begin position="107"/>
        <end position="128"/>
    </location>
</feature>
<proteinExistence type="predicted"/>
<organism evidence="2 3">
    <name type="scientific">Austropuccinia psidii MF-1</name>
    <dbReference type="NCBI Taxonomy" id="1389203"/>
    <lineage>
        <taxon>Eukaryota</taxon>
        <taxon>Fungi</taxon>
        <taxon>Dikarya</taxon>
        <taxon>Basidiomycota</taxon>
        <taxon>Pucciniomycotina</taxon>
        <taxon>Pucciniomycetes</taxon>
        <taxon>Pucciniales</taxon>
        <taxon>Sphaerophragmiaceae</taxon>
        <taxon>Austropuccinia</taxon>
    </lineage>
</organism>
<accession>A0A9Q3DHZ5</accession>
<evidence type="ECO:0000313" key="2">
    <source>
        <dbReference type="EMBL" id="MBW0500811.1"/>
    </source>
</evidence>
<dbReference type="AlphaFoldDB" id="A0A9Q3DHZ5"/>
<gene>
    <name evidence="2" type="ORF">O181_040526</name>
</gene>
<dbReference type="Proteomes" id="UP000765509">
    <property type="component" value="Unassembled WGS sequence"/>
</dbReference>
<keyword evidence="3" id="KW-1185">Reference proteome</keyword>
<evidence type="ECO:0000313" key="3">
    <source>
        <dbReference type="Proteomes" id="UP000765509"/>
    </source>
</evidence>
<comment type="caution">
    <text evidence="2">The sequence shown here is derived from an EMBL/GenBank/DDBJ whole genome shotgun (WGS) entry which is preliminary data.</text>
</comment>
<dbReference type="EMBL" id="AVOT02016005">
    <property type="protein sequence ID" value="MBW0500811.1"/>
    <property type="molecule type" value="Genomic_DNA"/>
</dbReference>
<evidence type="ECO:0000256" key="1">
    <source>
        <dbReference type="SAM" id="MobiDB-lite"/>
    </source>
</evidence>
<feature type="compositionally biased region" description="Polar residues" evidence="1">
    <location>
        <begin position="17"/>
        <end position="36"/>
    </location>
</feature>
<feature type="region of interest" description="Disordered" evidence="1">
    <location>
        <begin position="1"/>
        <end position="83"/>
    </location>
</feature>
<reference evidence="2" key="1">
    <citation type="submission" date="2021-03" db="EMBL/GenBank/DDBJ databases">
        <title>Draft genome sequence of rust myrtle Austropuccinia psidii MF-1, a brazilian biotype.</title>
        <authorList>
            <person name="Quecine M.C."/>
            <person name="Pachon D.M.R."/>
            <person name="Bonatelli M.L."/>
            <person name="Correr F.H."/>
            <person name="Franceschini L.M."/>
            <person name="Leite T.F."/>
            <person name="Margarido G.R.A."/>
            <person name="Almeida C.A."/>
            <person name="Ferrarezi J.A."/>
            <person name="Labate C.A."/>
        </authorList>
    </citation>
    <scope>NUCLEOTIDE SEQUENCE</scope>
    <source>
        <strain evidence="2">MF-1</strain>
    </source>
</reference>